<keyword evidence="4" id="KW-0503">Monooxygenase</keyword>
<dbReference type="GO" id="GO:0004497">
    <property type="term" value="F:monooxygenase activity"/>
    <property type="evidence" value="ECO:0007669"/>
    <property type="project" value="UniProtKB-KW"/>
</dbReference>
<dbReference type="PANTHER" id="PTHR40057">
    <property type="entry name" value="SLR1162 PROTEIN"/>
    <property type="match status" value="1"/>
</dbReference>
<dbReference type="InterPro" id="IPR007138">
    <property type="entry name" value="ABM_dom"/>
</dbReference>
<evidence type="ECO:0000256" key="1">
    <source>
        <dbReference type="SAM" id="MobiDB-lite"/>
    </source>
</evidence>
<dbReference type="Gene3D" id="3.30.70.100">
    <property type="match status" value="1"/>
</dbReference>
<feature type="compositionally biased region" description="Basic and acidic residues" evidence="1">
    <location>
        <begin position="1"/>
        <end position="13"/>
    </location>
</feature>
<feature type="transmembrane region" description="Helical" evidence="2">
    <location>
        <begin position="194"/>
        <end position="215"/>
    </location>
</feature>
<feature type="region of interest" description="Disordered" evidence="1">
    <location>
        <begin position="1"/>
        <end position="67"/>
    </location>
</feature>
<feature type="compositionally biased region" description="Basic residues" evidence="1">
    <location>
        <begin position="17"/>
        <end position="28"/>
    </location>
</feature>
<name>A0A6N7ZN19_9MICO</name>
<dbReference type="InterPro" id="IPR038762">
    <property type="entry name" value="ABM_predict"/>
</dbReference>
<comment type="caution">
    <text evidence="4">The sequence shown here is derived from an EMBL/GenBank/DDBJ whole genome shotgun (WGS) entry which is preliminary data.</text>
</comment>
<dbReference type="InterPro" id="IPR011008">
    <property type="entry name" value="Dimeric_a/b-barrel"/>
</dbReference>
<feature type="transmembrane region" description="Helical" evidence="2">
    <location>
        <begin position="221"/>
        <end position="241"/>
    </location>
</feature>
<dbReference type="Pfam" id="PF03992">
    <property type="entry name" value="ABM"/>
    <property type="match status" value="1"/>
</dbReference>
<protein>
    <submittedName>
        <fullName evidence="4">Antibiotic biosynthesis monooxygenase</fullName>
    </submittedName>
</protein>
<dbReference type="EMBL" id="WMKA01000058">
    <property type="protein sequence ID" value="MTG90683.1"/>
    <property type="molecule type" value="Genomic_DNA"/>
</dbReference>
<keyword evidence="4" id="KW-0560">Oxidoreductase</keyword>
<dbReference type="PANTHER" id="PTHR40057:SF1">
    <property type="entry name" value="SLR1162 PROTEIN"/>
    <property type="match status" value="1"/>
</dbReference>
<evidence type="ECO:0000313" key="5">
    <source>
        <dbReference type="Proteomes" id="UP000440668"/>
    </source>
</evidence>
<proteinExistence type="predicted"/>
<dbReference type="Proteomes" id="UP000440668">
    <property type="component" value="Unassembled WGS sequence"/>
</dbReference>
<accession>A0A6N7ZN19</accession>
<dbReference type="AlphaFoldDB" id="A0A6N7ZN19"/>
<feature type="compositionally biased region" description="Basic and acidic residues" evidence="1">
    <location>
        <begin position="29"/>
        <end position="44"/>
    </location>
</feature>
<sequence>MTHDVPRGADRSGAHPARLRPARPSRRRAGPDHDPTAPRTREGAAAETGPRAPGPGEPGTRAPGSGPVTVAIERRVAPENVPAVTRWVQAGVNLANRYPGFLGSGWVRASAGSHDWHMLYRFADAATLDAWQTSAERREWLAQGRGLVEETRVEHRTGIEGWFDAPAASPAAAPGADPAPAPPAPPRWKQSVSIWLGFFPVNLAFTLLVGALVPAWDDVPVVPRVLATTLVLTPVMTYLVLPRVTRLLAPWLARPARGGSDGPEVAAARAA</sequence>
<dbReference type="SUPFAM" id="SSF54909">
    <property type="entry name" value="Dimeric alpha+beta barrel"/>
    <property type="match status" value="1"/>
</dbReference>
<keyword evidence="2" id="KW-0472">Membrane</keyword>
<keyword evidence="2" id="KW-1133">Transmembrane helix</keyword>
<gene>
    <name evidence="4" type="ORF">GJV82_17340</name>
</gene>
<feature type="domain" description="ABM" evidence="3">
    <location>
        <begin position="67"/>
        <end position="142"/>
    </location>
</feature>
<evidence type="ECO:0000313" key="4">
    <source>
        <dbReference type="EMBL" id="MTG90683.1"/>
    </source>
</evidence>
<keyword evidence="2" id="KW-0812">Transmembrane</keyword>
<evidence type="ECO:0000259" key="3">
    <source>
        <dbReference type="Pfam" id="PF03992"/>
    </source>
</evidence>
<evidence type="ECO:0000256" key="2">
    <source>
        <dbReference type="SAM" id="Phobius"/>
    </source>
</evidence>
<organism evidence="4 5">
    <name type="scientific">Cellulosimicrobium composti</name>
    <dbReference type="NCBI Taxonomy" id="2672572"/>
    <lineage>
        <taxon>Bacteria</taxon>
        <taxon>Bacillati</taxon>
        <taxon>Actinomycetota</taxon>
        <taxon>Actinomycetes</taxon>
        <taxon>Micrococcales</taxon>
        <taxon>Promicromonosporaceae</taxon>
        <taxon>Cellulosimicrobium</taxon>
    </lineage>
</organism>
<reference evidence="4 5" key="1">
    <citation type="submission" date="2019-11" db="EMBL/GenBank/DDBJ databases">
        <title>Cellulosimicrobium composti sp. nov. isolated from a compost.</title>
        <authorList>
            <person name="Yang Y."/>
        </authorList>
    </citation>
    <scope>NUCLEOTIDE SEQUENCE [LARGE SCALE GENOMIC DNA]</scope>
    <source>
        <strain evidence="4 5">BIT-GX5</strain>
    </source>
</reference>